<dbReference type="InterPro" id="IPR036097">
    <property type="entry name" value="HisK_dim/P_sf"/>
</dbReference>
<dbReference type="SMART" id="SM00387">
    <property type="entry name" value="HATPase_c"/>
    <property type="match status" value="1"/>
</dbReference>
<accession>A0A348FWV9</accession>
<dbReference type="EMBL" id="AP018907">
    <property type="protein sequence ID" value="BBF91792.1"/>
    <property type="molecule type" value="Genomic_DNA"/>
</dbReference>
<reference evidence="8 9" key="1">
    <citation type="submission" date="2018-08" db="EMBL/GenBank/DDBJ databases">
        <title>Complete genome sequencing of Blastochloris tepida GI.</title>
        <authorList>
            <person name="Tsukatani Y."/>
            <person name="Mori H."/>
        </authorList>
    </citation>
    <scope>NUCLEOTIDE SEQUENCE [LARGE SCALE GENOMIC DNA]</scope>
    <source>
        <strain evidence="8 9">GI</strain>
    </source>
</reference>
<dbReference type="InterPro" id="IPR003594">
    <property type="entry name" value="HATPase_dom"/>
</dbReference>
<protein>
    <recommendedName>
        <fullName evidence="2">histidine kinase</fullName>
        <ecNumber evidence="2">2.7.13.3</ecNumber>
    </recommendedName>
</protein>
<dbReference type="CDD" id="cd12914">
    <property type="entry name" value="PDC1_DGC_like"/>
    <property type="match status" value="1"/>
</dbReference>
<dbReference type="PANTHER" id="PTHR43065">
    <property type="entry name" value="SENSOR HISTIDINE KINASE"/>
    <property type="match status" value="1"/>
</dbReference>
<evidence type="ECO:0000313" key="8">
    <source>
        <dbReference type="EMBL" id="BBF91792.1"/>
    </source>
</evidence>
<evidence type="ECO:0000259" key="6">
    <source>
        <dbReference type="PROSITE" id="PS50109"/>
    </source>
</evidence>
<dbReference type="GO" id="GO:0000155">
    <property type="term" value="F:phosphorelay sensor kinase activity"/>
    <property type="evidence" value="ECO:0007669"/>
    <property type="project" value="InterPro"/>
</dbReference>
<dbReference type="Proteomes" id="UP000266934">
    <property type="component" value="Chromosome"/>
</dbReference>
<dbReference type="KEGG" id="blag:BLTE_04770"/>
<evidence type="ECO:0000313" key="9">
    <source>
        <dbReference type="Proteomes" id="UP000266934"/>
    </source>
</evidence>
<feature type="domain" description="Histidine kinase" evidence="6">
    <location>
        <begin position="374"/>
        <end position="598"/>
    </location>
</feature>
<dbReference type="InterPro" id="IPR005467">
    <property type="entry name" value="His_kinase_dom"/>
</dbReference>
<dbReference type="InterPro" id="IPR011006">
    <property type="entry name" value="CheY-like_superfamily"/>
</dbReference>
<dbReference type="InterPro" id="IPR003661">
    <property type="entry name" value="HisK_dim/P_dom"/>
</dbReference>
<comment type="catalytic activity">
    <reaction evidence="1">
        <text>ATP + protein L-histidine = ADP + protein N-phospho-L-histidine.</text>
        <dbReference type="EC" id="2.7.13.3"/>
    </reaction>
</comment>
<dbReference type="SUPFAM" id="SSF47384">
    <property type="entry name" value="Homodimeric domain of signal transducing histidine kinase"/>
    <property type="match status" value="1"/>
</dbReference>
<evidence type="ECO:0000256" key="5">
    <source>
        <dbReference type="SAM" id="Phobius"/>
    </source>
</evidence>
<feature type="transmembrane region" description="Helical" evidence="5">
    <location>
        <begin position="308"/>
        <end position="332"/>
    </location>
</feature>
<proteinExistence type="predicted"/>
<dbReference type="Pfam" id="PF00512">
    <property type="entry name" value="HisKA"/>
    <property type="match status" value="1"/>
</dbReference>
<feature type="domain" description="Response regulatory" evidence="7">
    <location>
        <begin position="621"/>
        <end position="736"/>
    </location>
</feature>
<evidence type="ECO:0000256" key="2">
    <source>
        <dbReference type="ARBA" id="ARBA00012438"/>
    </source>
</evidence>
<evidence type="ECO:0000259" key="7">
    <source>
        <dbReference type="PROSITE" id="PS50110"/>
    </source>
</evidence>
<feature type="transmembrane region" description="Helical" evidence="5">
    <location>
        <begin position="31"/>
        <end position="54"/>
    </location>
</feature>
<dbReference type="CDD" id="cd18161">
    <property type="entry name" value="REC_hyHK_blue-like"/>
    <property type="match status" value="1"/>
</dbReference>
<sequence length="872" mass="94942">MWAGGPETCDSVRVVASNLGSGSGRPAGRTLWALLAAIIVVPLLVFAGAAAVSYRNQFADANERLQRFLDVVHEHAVKVFETHELAAGQVNAMLYPLSDEAIAGQQEQLNPRLKLLIERLPQVGAIWVLDETGHPLLSSNFVPAPRDLDLSDREYFSVHRDGRVGPGATYISEILQGRANPGARFFQLTKRRDRAGRFAGVIAVSIRPDYFENFYEQAARSGFDAVGLIRVDGSILARYPTREDMKQRLAPTSGLMRTVAKNPDAGSYETISDVDGVDRLMAYRRLPGESVYLTVGLDRARILGNWRAALATHMIYGVPATLGLGVLGLVAMRRTRREADALARLAAETLHRAEIEEQLRHSQKMEAIGQLTGGIAHDFNNLLQIAIGSLDILKRRLPNGDPRSRELVESALDGMTRAASLTQRLLAYARRQPLDPKTVDVNHLVQNVSELLRSTLGETVRIETVLAGGLWPAYVDANQLESAIVNLAVNARDAMPHGGRLTVETGNAHLDDSYAEQNPDVMPGQYVLVSITDTGTGMTPEVIAKAFEPFFTTKPAGQGTGLGLSQVYGFVKQSGGHVKIYSETGSGTAVKLYLPRRYGHEVMGEIHLDRVPAQAADNSAAILVVEDEDGVRHFVCGALRDLGYRVVEASSGRQALELLRTHPEVGLLLSDVVMPEMNGRDLADLALAQYPDLRVMFMTGYTRNAIVHNGVLDPQMRLISKPFTVTQLATKVKEAFGEETAEAPAAATGRPLVPDGPLRILVVDDEPLVSLGLVDLLEGEGHAVIEASSAKEAIDRLSEENFDVVVTDHTMPGMTGSELARVIRTRWPGVGIVLSSGHVDLPGADIARLPRLDKPYRIDQVRRAVDQAICRH</sequence>
<dbReference type="EC" id="2.7.13.3" evidence="2"/>
<dbReference type="Gene3D" id="3.30.450.20">
    <property type="entry name" value="PAS domain"/>
    <property type="match status" value="2"/>
</dbReference>
<dbReference type="PROSITE" id="PS50110">
    <property type="entry name" value="RESPONSE_REGULATORY"/>
    <property type="match status" value="2"/>
</dbReference>
<dbReference type="InterPro" id="IPR054327">
    <property type="entry name" value="His-kinase-like_sensor"/>
</dbReference>
<dbReference type="Gene3D" id="1.10.287.130">
    <property type="match status" value="1"/>
</dbReference>
<dbReference type="CDD" id="cd16919">
    <property type="entry name" value="HATPase_CckA-like"/>
    <property type="match status" value="1"/>
</dbReference>
<keyword evidence="5" id="KW-1133">Transmembrane helix</keyword>
<dbReference type="AlphaFoldDB" id="A0A348FWV9"/>
<keyword evidence="5" id="KW-0472">Membrane</keyword>
<dbReference type="SMART" id="SM00388">
    <property type="entry name" value="HisKA"/>
    <property type="match status" value="1"/>
</dbReference>
<dbReference type="CDD" id="cd12915">
    <property type="entry name" value="PDC2_DGC_like"/>
    <property type="match status" value="1"/>
</dbReference>
<dbReference type="Pfam" id="PF00072">
    <property type="entry name" value="Response_reg"/>
    <property type="match status" value="2"/>
</dbReference>
<dbReference type="InterPro" id="IPR004358">
    <property type="entry name" value="Sig_transdc_His_kin-like_C"/>
</dbReference>
<dbReference type="Pfam" id="PF22588">
    <property type="entry name" value="dCache_1_like"/>
    <property type="match status" value="1"/>
</dbReference>
<dbReference type="InterPro" id="IPR036890">
    <property type="entry name" value="HATPase_C_sf"/>
</dbReference>
<feature type="domain" description="Response regulatory" evidence="7">
    <location>
        <begin position="759"/>
        <end position="869"/>
    </location>
</feature>
<keyword evidence="3 4" id="KW-0597">Phosphoprotein</keyword>
<evidence type="ECO:0000256" key="1">
    <source>
        <dbReference type="ARBA" id="ARBA00000085"/>
    </source>
</evidence>
<dbReference type="SUPFAM" id="SSF55874">
    <property type="entry name" value="ATPase domain of HSP90 chaperone/DNA topoisomerase II/histidine kinase"/>
    <property type="match status" value="1"/>
</dbReference>
<evidence type="ECO:0000256" key="4">
    <source>
        <dbReference type="PROSITE-ProRule" id="PRU00169"/>
    </source>
</evidence>
<evidence type="ECO:0000256" key="3">
    <source>
        <dbReference type="ARBA" id="ARBA00022553"/>
    </source>
</evidence>
<dbReference type="PANTHER" id="PTHR43065:SF49">
    <property type="entry name" value="HISTIDINE KINASE"/>
    <property type="match status" value="1"/>
</dbReference>
<dbReference type="InterPro" id="IPR001789">
    <property type="entry name" value="Sig_transdc_resp-reg_receiver"/>
</dbReference>
<name>A0A348FWV9_9HYPH</name>
<dbReference type="Gene3D" id="3.30.565.10">
    <property type="entry name" value="Histidine kinase-like ATPase, C-terminal domain"/>
    <property type="match status" value="1"/>
</dbReference>
<keyword evidence="9" id="KW-1185">Reference proteome</keyword>
<organism evidence="8 9">
    <name type="scientific">Blastochloris tepida</name>
    <dbReference type="NCBI Taxonomy" id="2233851"/>
    <lineage>
        <taxon>Bacteria</taxon>
        <taxon>Pseudomonadati</taxon>
        <taxon>Pseudomonadota</taxon>
        <taxon>Alphaproteobacteria</taxon>
        <taxon>Hyphomicrobiales</taxon>
        <taxon>Blastochloridaceae</taxon>
        <taxon>Blastochloris</taxon>
    </lineage>
</organism>
<dbReference type="PROSITE" id="PS50109">
    <property type="entry name" value="HIS_KIN"/>
    <property type="match status" value="1"/>
</dbReference>
<dbReference type="Pfam" id="PF02518">
    <property type="entry name" value="HATPase_c"/>
    <property type="match status" value="1"/>
</dbReference>
<feature type="modified residue" description="4-aspartylphosphate" evidence="4">
    <location>
        <position position="808"/>
    </location>
</feature>
<dbReference type="PRINTS" id="PR00344">
    <property type="entry name" value="BCTRLSENSOR"/>
</dbReference>
<dbReference type="Gene3D" id="3.40.50.2300">
    <property type="match status" value="2"/>
</dbReference>
<feature type="modified residue" description="4-aspartylphosphate" evidence="4">
    <location>
        <position position="671"/>
    </location>
</feature>
<keyword evidence="5" id="KW-0812">Transmembrane</keyword>
<gene>
    <name evidence="8" type="ORF">BLTE_04770</name>
</gene>
<dbReference type="SUPFAM" id="SSF52172">
    <property type="entry name" value="CheY-like"/>
    <property type="match status" value="2"/>
</dbReference>
<dbReference type="SMART" id="SM00448">
    <property type="entry name" value="REC"/>
    <property type="match status" value="2"/>
</dbReference>